<protein>
    <submittedName>
        <fullName evidence="1">Uncharacterized protein</fullName>
    </submittedName>
</protein>
<organism evidence="1">
    <name type="scientific">uncultured Nocardioidaceae bacterium</name>
    <dbReference type="NCBI Taxonomy" id="253824"/>
    <lineage>
        <taxon>Bacteria</taxon>
        <taxon>Bacillati</taxon>
        <taxon>Actinomycetota</taxon>
        <taxon>Actinomycetes</taxon>
        <taxon>Propionibacteriales</taxon>
        <taxon>Nocardioidaceae</taxon>
        <taxon>environmental samples</taxon>
    </lineage>
</organism>
<sequence>MHKDTAFRVLESVEVVADDAVEEALTKGVSSRVGDIVARGLGVRSRPCLALSCRAVRRGALIAPHGETTTCRWRGGDC</sequence>
<proteinExistence type="predicted"/>
<reference evidence="1" key="1">
    <citation type="submission" date="2020-02" db="EMBL/GenBank/DDBJ databases">
        <authorList>
            <person name="Meier V. D."/>
        </authorList>
    </citation>
    <scope>NUCLEOTIDE SEQUENCE</scope>
    <source>
        <strain evidence="1">AVDCRST_MAG34</strain>
    </source>
</reference>
<dbReference type="AlphaFoldDB" id="A0A6J4MJG0"/>
<name>A0A6J4MJG0_9ACTN</name>
<gene>
    <name evidence="1" type="ORF">AVDCRST_MAG34-2323</name>
</gene>
<accession>A0A6J4MJG0</accession>
<dbReference type="EMBL" id="CADCUI010000062">
    <property type="protein sequence ID" value="CAA9359191.1"/>
    <property type="molecule type" value="Genomic_DNA"/>
</dbReference>
<evidence type="ECO:0000313" key="1">
    <source>
        <dbReference type="EMBL" id="CAA9359191.1"/>
    </source>
</evidence>